<organism evidence="5 6">
    <name type="scientific">Hirsutella minnesotensis 3608</name>
    <dbReference type="NCBI Taxonomy" id="1043627"/>
    <lineage>
        <taxon>Eukaryota</taxon>
        <taxon>Fungi</taxon>
        <taxon>Dikarya</taxon>
        <taxon>Ascomycota</taxon>
        <taxon>Pezizomycotina</taxon>
        <taxon>Sordariomycetes</taxon>
        <taxon>Hypocreomycetidae</taxon>
        <taxon>Hypocreales</taxon>
        <taxon>Ophiocordycipitaceae</taxon>
        <taxon>Hirsutella</taxon>
    </lineage>
</organism>
<evidence type="ECO:0008006" key="7">
    <source>
        <dbReference type="Google" id="ProtNLM"/>
    </source>
</evidence>
<evidence type="ECO:0000256" key="1">
    <source>
        <dbReference type="ARBA" id="ARBA00022737"/>
    </source>
</evidence>
<name>A0A0F8A4D7_9HYPO</name>
<accession>A0A0F8A4D7</accession>
<feature type="region of interest" description="Disordered" evidence="2">
    <location>
        <begin position="658"/>
        <end position="702"/>
    </location>
</feature>
<keyword evidence="1" id="KW-0677">Repeat</keyword>
<feature type="domain" description="Nephrocystin 3-like N-terminal" evidence="4">
    <location>
        <begin position="280"/>
        <end position="424"/>
    </location>
</feature>
<feature type="domain" description="Fungal STAND N-terminal Goodbye" evidence="3">
    <location>
        <begin position="21"/>
        <end position="139"/>
    </location>
</feature>
<dbReference type="PANTHER" id="PTHR10039:SF17">
    <property type="entry name" value="FUNGAL STAND N-TERMINAL GOODBYE DOMAIN-CONTAINING PROTEIN-RELATED"/>
    <property type="match status" value="1"/>
</dbReference>
<proteinExistence type="predicted"/>
<dbReference type="SMART" id="SM00028">
    <property type="entry name" value="TPR"/>
    <property type="match status" value="4"/>
</dbReference>
<evidence type="ECO:0000259" key="3">
    <source>
        <dbReference type="Pfam" id="PF17109"/>
    </source>
</evidence>
<dbReference type="EMBL" id="KQ030535">
    <property type="protein sequence ID" value="KJZ73399.1"/>
    <property type="molecule type" value="Genomic_DNA"/>
</dbReference>
<feature type="compositionally biased region" description="Low complexity" evidence="2">
    <location>
        <begin position="671"/>
        <end position="685"/>
    </location>
</feature>
<dbReference type="InterPro" id="IPR031350">
    <property type="entry name" value="Goodbye_dom"/>
</dbReference>
<dbReference type="Pfam" id="PF13181">
    <property type="entry name" value="TPR_8"/>
    <property type="match status" value="1"/>
</dbReference>
<evidence type="ECO:0000259" key="4">
    <source>
        <dbReference type="Pfam" id="PF24883"/>
    </source>
</evidence>
<dbReference type="Pfam" id="PF24883">
    <property type="entry name" value="NPHP3_N"/>
    <property type="match status" value="1"/>
</dbReference>
<gene>
    <name evidence="5" type="ORF">HIM_07193</name>
</gene>
<evidence type="ECO:0000313" key="6">
    <source>
        <dbReference type="Proteomes" id="UP000054481"/>
    </source>
</evidence>
<dbReference type="PANTHER" id="PTHR10039">
    <property type="entry name" value="AMELOGENIN"/>
    <property type="match status" value="1"/>
</dbReference>
<evidence type="ECO:0000256" key="2">
    <source>
        <dbReference type="SAM" id="MobiDB-lite"/>
    </source>
</evidence>
<dbReference type="OrthoDB" id="448455at2759"/>
<dbReference type="Gene3D" id="3.40.50.300">
    <property type="entry name" value="P-loop containing nucleotide triphosphate hydrolases"/>
    <property type="match status" value="1"/>
</dbReference>
<keyword evidence="6" id="KW-1185">Reference proteome</keyword>
<reference evidence="5 6" key="1">
    <citation type="journal article" date="2014" name="Genome Biol. Evol.">
        <title>Comparative genomics and transcriptomics analyses reveal divergent lifestyle features of nematode endoparasitic fungus Hirsutella minnesotensis.</title>
        <authorList>
            <person name="Lai Y."/>
            <person name="Liu K."/>
            <person name="Zhang X."/>
            <person name="Zhang X."/>
            <person name="Li K."/>
            <person name="Wang N."/>
            <person name="Shu C."/>
            <person name="Wu Y."/>
            <person name="Wang C."/>
            <person name="Bushley K.E."/>
            <person name="Xiang M."/>
            <person name="Liu X."/>
        </authorList>
    </citation>
    <scope>NUCLEOTIDE SEQUENCE [LARGE SCALE GENOMIC DNA]</scope>
    <source>
        <strain evidence="5 6">3608</strain>
    </source>
</reference>
<dbReference type="InterPro" id="IPR019734">
    <property type="entry name" value="TPR_rpt"/>
</dbReference>
<dbReference type="Pfam" id="PF17109">
    <property type="entry name" value="Goodbye"/>
    <property type="match status" value="1"/>
</dbReference>
<dbReference type="Gene3D" id="1.25.40.10">
    <property type="entry name" value="Tetratricopeptide repeat domain"/>
    <property type="match status" value="1"/>
</dbReference>
<dbReference type="SUPFAM" id="SSF48452">
    <property type="entry name" value="TPR-like"/>
    <property type="match status" value="1"/>
</dbReference>
<sequence length="1490" mass="167967">MVASTLGPPDIERRFAEIVAEAAKIYRDKSTDALDKFMTPPMKTIDDLREQLSLQNDGFSAFRAKRQAVFDVVSAALRPVQLVGDIAAGAASSAFPPSQSIYAATLFLVKAAQNVSSTYDSIIDLFDQLQDFTSRLDVYVKYPISASLRGKLIEILTALFETLVLTTKEIRRGRFRAYLKRLIGSESPVQPALQKLKALTLGEERQVLADTFGNISELSTKAGQIERIVGEVNQGVQNLRVEHDELGGFPSKDKLREILRPSPFPEDYYNAFKKSTVPETGDWILEDEGLNAWLRGEVPYLWIFGNAGTGKSYLTARIISWALENTASIPYVGYFFFRANNPETRSVLQALRDVAHQLSEKDAFYRTDLIERVQSRDEISTVASAFRELFTPPDDEEEPRTKYIFLDGIDEANADEIKDLLSSLAPDDVGQQPLHAPCFQFALIGRSYMSDDIVSQLDPNSPGRTLASVQITSDRIANDVSAFIASSVFQSRVLSRTSPEFKGKVIQALEKQADGFFIVAKFMLDDVNRKRHQSSILDSLQMYPKEIDGVLSRTLFSLSKTISEDAVIDLNEMLMWVTCAEEPLTLGQLEAVLVLRIGDPPLFLEESLRRQYSCFFDLEREDGLTTDDLVKDFERAQRELNRDISPARRFSFQHIRSLSAGEESSPRRRISPIGRGRISRHSSPIAGQLSPPRRLSPAPGSDVLETVGDTEFRSNKSTTRVTFFHSSVRDFFQSSNHFKAGELKTDSAAVGFDMQDARLHILKTCLKIFIQKEWFYRLDLGPGKEALKQYAAWYWQEHAASLDPATVSAVQKGELGAQMHQMLTNESTLYEWSIMYAKNDEGLEVFTDSNIAGLRRWFQDADVVAGLDPEAKSFADAVSANASSICKPLGRFYAKAWLSAGVAQYVPTLFCFKIVQNVAFMDSGYEWSHASLHWPDISVEKRMATAAEWAAQPQIAHWHRRIGSTYLPLHMHGHALQHYDAALKLDRNSVETCSRIAYCLFKDGRYNDAREQALECAAIEQRDIAKGSLAQSALRDAKYRLYRDYFLIAQCSYQTGNVESSHEYFRKAIDSAPEADLSADQSLEAETVYFQVLAAENLHSEMMDLAKEMSVQGSRDEAHSDRFVDLLLEQFKMPLVLDWLPKAASKTGELEFLHARLEQAIGKADNMRDSLKLLYLRLALGTAFAYNRDLDEAIYMFEQVSLQESRPRGNIPTRQAHAASFQKLAALYKQKALHTGLHSCNVMPWIRNLEMVQRKQDEHHNFDMPVSMLGSDVNVASIYLACFYRLLDRKSEARELLQTLIRDSLAILSDNEPQNDVFALDNLLRIFIAADDVENAQALARSMRKVNPEASISTPGDSPVEHKGAPKLPGIQSYDRSCFQCFNNVSASKDFVVCRYCMECYCMDCLKKVIRRKGNSTSDGDSKVVCRSDHDWFVVEPLNRLLHTGEIQLQDDRVQGFAEWKDAVRKTWDIEGSSISSSPTESNGRKRRKR</sequence>
<dbReference type="InterPro" id="IPR027417">
    <property type="entry name" value="P-loop_NTPase"/>
</dbReference>
<dbReference type="Proteomes" id="UP000054481">
    <property type="component" value="Unassembled WGS sequence"/>
</dbReference>
<feature type="region of interest" description="Disordered" evidence="2">
    <location>
        <begin position="1471"/>
        <end position="1490"/>
    </location>
</feature>
<protein>
    <recommendedName>
        <fullName evidence="7">Fungal STAND N-terminal Goodbye domain-containing protein</fullName>
    </recommendedName>
</protein>
<evidence type="ECO:0000313" key="5">
    <source>
        <dbReference type="EMBL" id="KJZ73399.1"/>
    </source>
</evidence>
<dbReference type="InterPro" id="IPR056884">
    <property type="entry name" value="NPHP3-like_N"/>
</dbReference>
<dbReference type="InterPro" id="IPR011990">
    <property type="entry name" value="TPR-like_helical_dom_sf"/>
</dbReference>